<evidence type="ECO:0000256" key="8">
    <source>
        <dbReference type="SAM" id="MobiDB-lite"/>
    </source>
</evidence>
<dbReference type="PANTHER" id="PTHR47958">
    <property type="entry name" value="ATP-DEPENDENT RNA HELICASE DBP3"/>
    <property type="match status" value="1"/>
</dbReference>
<dbReference type="Gene3D" id="3.40.50.300">
    <property type="entry name" value="P-loop containing nucleotide triphosphate hydrolases"/>
    <property type="match status" value="2"/>
</dbReference>
<dbReference type="SMART" id="SM00487">
    <property type="entry name" value="DEXDc"/>
    <property type="match status" value="1"/>
</dbReference>
<dbReference type="PROSITE" id="PS00039">
    <property type="entry name" value="DEAD_ATP_HELICASE"/>
    <property type="match status" value="1"/>
</dbReference>
<dbReference type="AlphaFoldDB" id="A0AAD4R200"/>
<dbReference type="InterPro" id="IPR027417">
    <property type="entry name" value="P-loop_NTPase"/>
</dbReference>
<organism evidence="12 13">
    <name type="scientific">Ditylenchus destructor</name>
    <dbReference type="NCBI Taxonomy" id="166010"/>
    <lineage>
        <taxon>Eukaryota</taxon>
        <taxon>Metazoa</taxon>
        <taxon>Ecdysozoa</taxon>
        <taxon>Nematoda</taxon>
        <taxon>Chromadorea</taxon>
        <taxon>Rhabditida</taxon>
        <taxon>Tylenchina</taxon>
        <taxon>Tylenchomorpha</taxon>
        <taxon>Sphaerularioidea</taxon>
        <taxon>Anguinidae</taxon>
        <taxon>Anguininae</taxon>
        <taxon>Ditylenchus</taxon>
    </lineage>
</organism>
<comment type="caution">
    <text evidence="12">The sequence shown here is derived from an EMBL/GenBank/DDBJ whole genome shotgun (WGS) entry which is preliminary data.</text>
</comment>
<evidence type="ECO:0000259" key="11">
    <source>
        <dbReference type="PROSITE" id="PS51195"/>
    </source>
</evidence>
<dbReference type="GO" id="GO:0003724">
    <property type="term" value="F:RNA helicase activity"/>
    <property type="evidence" value="ECO:0007669"/>
    <property type="project" value="UniProtKB-EC"/>
</dbReference>
<protein>
    <recommendedName>
        <fullName evidence="1">RNA helicase</fullName>
        <ecNumber evidence="1">3.6.4.13</ecNumber>
    </recommendedName>
</protein>
<evidence type="ECO:0000256" key="7">
    <source>
        <dbReference type="RuleBase" id="RU000492"/>
    </source>
</evidence>
<evidence type="ECO:0000256" key="2">
    <source>
        <dbReference type="ARBA" id="ARBA00022741"/>
    </source>
</evidence>
<dbReference type="Pfam" id="PF00271">
    <property type="entry name" value="Helicase_C"/>
    <property type="match status" value="1"/>
</dbReference>
<proteinExistence type="inferred from homology"/>
<sequence>MGFFDKPKKVKTEPMAVKSESRPQTSPEAQAPPTQVHAKREPAQSASQLETVPEAQSSETQENPDETGGDRNAKKYANQSINRRLALLEDFGLEDIEKISYGPNRQRKETFMPVQRKKDELYDPDYQIEEGPLFDKQEDNETDVCIVGGDGKAPMIESFDDCELCEEIHENLKRRHYRRPTSIQKYVIPLILQRNQDIVAHAQTGSGKTAAFLLPIIHEVNLLKEVHGVGENQWHPFAMIIAPVRELAQQMCDEALSFAQGTKVNVTTCYGHMPMGAMVRRLREDGCDIVTGTPGRLRHMVIDGYLKLDELRYLILDEADKLLTEDFLEDIRAIKMNKFTNPDHRTMLFSATFDEDTQQLFEKFLKPHYFFISVGVVNRAVDTVKQDFIEVGKYDKLDRLLELLISEAKEVKDPENKYIRYDIERTIVFVHQKRRTDRVAIALAFHGFRVISISSERTMQQRSEAINGFLHGTYQIIVATDVIGRGLNLPKVGLIVNYDMPRDDDLRYIHRIGRTGRVGNIGRAISFFDPDSQDMMRAGFYVQVLKDVNQEVPEFLRQYVEDQEAANREVLKSYKKEHKH</sequence>
<gene>
    <name evidence="12" type="ORF">DdX_14401</name>
</gene>
<keyword evidence="13" id="KW-1185">Reference proteome</keyword>
<evidence type="ECO:0000259" key="9">
    <source>
        <dbReference type="PROSITE" id="PS51192"/>
    </source>
</evidence>
<dbReference type="GO" id="GO:0043186">
    <property type="term" value="C:P granule"/>
    <property type="evidence" value="ECO:0007669"/>
    <property type="project" value="UniProtKB-ARBA"/>
</dbReference>
<dbReference type="GO" id="GO:0003676">
    <property type="term" value="F:nucleic acid binding"/>
    <property type="evidence" value="ECO:0007669"/>
    <property type="project" value="InterPro"/>
</dbReference>
<feature type="domain" description="Helicase C-terminal" evidence="10">
    <location>
        <begin position="396"/>
        <end position="560"/>
    </location>
</feature>
<keyword evidence="5 7" id="KW-0067">ATP-binding</keyword>
<dbReference type="InterPro" id="IPR014001">
    <property type="entry name" value="Helicase_ATP-bd"/>
</dbReference>
<evidence type="ECO:0000256" key="6">
    <source>
        <dbReference type="PROSITE-ProRule" id="PRU00552"/>
    </source>
</evidence>
<evidence type="ECO:0000256" key="5">
    <source>
        <dbReference type="ARBA" id="ARBA00022840"/>
    </source>
</evidence>
<comment type="similarity">
    <text evidence="7">Belongs to the DEAD box helicase family.</text>
</comment>
<evidence type="ECO:0000313" key="12">
    <source>
        <dbReference type="EMBL" id="KAI1704279.1"/>
    </source>
</evidence>
<keyword evidence="2 7" id="KW-0547">Nucleotide-binding</keyword>
<evidence type="ECO:0000259" key="10">
    <source>
        <dbReference type="PROSITE" id="PS51194"/>
    </source>
</evidence>
<dbReference type="EC" id="3.6.4.13" evidence="1"/>
<dbReference type="Proteomes" id="UP001201812">
    <property type="component" value="Unassembled WGS sequence"/>
</dbReference>
<dbReference type="SMART" id="SM00490">
    <property type="entry name" value="HELICc"/>
    <property type="match status" value="1"/>
</dbReference>
<feature type="region of interest" description="Disordered" evidence="8">
    <location>
        <begin position="1"/>
        <end position="77"/>
    </location>
</feature>
<keyword evidence="3 7" id="KW-0378">Hydrolase</keyword>
<accession>A0AAD4R200</accession>
<evidence type="ECO:0000313" key="13">
    <source>
        <dbReference type="Proteomes" id="UP001201812"/>
    </source>
</evidence>
<feature type="domain" description="DEAD-box RNA helicase Q" evidence="11">
    <location>
        <begin position="157"/>
        <end position="185"/>
    </location>
</feature>
<dbReference type="InterPro" id="IPR014014">
    <property type="entry name" value="RNA_helicase_DEAD_Q_motif"/>
</dbReference>
<dbReference type="InterPro" id="IPR000629">
    <property type="entry name" value="RNA-helicase_DEAD-box_CS"/>
</dbReference>
<dbReference type="GO" id="GO:0016787">
    <property type="term" value="F:hydrolase activity"/>
    <property type="evidence" value="ECO:0007669"/>
    <property type="project" value="UniProtKB-KW"/>
</dbReference>
<feature type="compositionally biased region" description="Polar residues" evidence="8">
    <location>
        <begin position="44"/>
        <end position="61"/>
    </location>
</feature>
<dbReference type="GO" id="GO:0005524">
    <property type="term" value="F:ATP binding"/>
    <property type="evidence" value="ECO:0007669"/>
    <property type="project" value="UniProtKB-KW"/>
</dbReference>
<feature type="domain" description="Helicase ATP-binding" evidence="9">
    <location>
        <begin position="189"/>
        <end position="371"/>
    </location>
</feature>
<dbReference type="PROSITE" id="PS51192">
    <property type="entry name" value="HELICASE_ATP_BIND_1"/>
    <property type="match status" value="1"/>
</dbReference>
<dbReference type="PROSITE" id="PS51195">
    <property type="entry name" value="Q_MOTIF"/>
    <property type="match status" value="1"/>
</dbReference>
<dbReference type="PROSITE" id="PS51194">
    <property type="entry name" value="HELICASE_CTER"/>
    <property type="match status" value="1"/>
</dbReference>
<dbReference type="InterPro" id="IPR001650">
    <property type="entry name" value="Helicase_C-like"/>
</dbReference>
<keyword evidence="4 7" id="KW-0347">Helicase</keyword>
<dbReference type="EMBL" id="JAKKPZ010000070">
    <property type="protein sequence ID" value="KAI1704279.1"/>
    <property type="molecule type" value="Genomic_DNA"/>
</dbReference>
<dbReference type="SUPFAM" id="SSF52540">
    <property type="entry name" value="P-loop containing nucleoside triphosphate hydrolases"/>
    <property type="match status" value="1"/>
</dbReference>
<evidence type="ECO:0000256" key="3">
    <source>
        <dbReference type="ARBA" id="ARBA00022801"/>
    </source>
</evidence>
<dbReference type="InterPro" id="IPR011545">
    <property type="entry name" value="DEAD/DEAH_box_helicase_dom"/>
</dbReference>
<reference evidence="12" key="1">
    <citation type="submission" date="2022-01" db="EMBL/GenBank/DDBJ databases">
        <title>Genome Sequence Resource for Two Populations of Ditylenchus destructor, the Migratory Endoparasitic Phytonematode.</title>
        <authorList>
            <person name="Zhang H."/>
            <person name="Lin R."/>
            <person name="Xie B."/>
        </authorList>
    </citation>
    <scope>NUCLEOTIDE SEQUENCE</scope>
    <source>
        <strain evidence="12">BazhouSP</strain>
    </source>
</reference>
<evidence type="ECO:0000256" key="4">
    <source>
        <dbReference type="ARBA" id="ARBA00022806"/>
    </source>
</evidence>
<feature type="short sequence motif" description="Q motif" evidence="6">
    <location>
        <begin position="157"/>
        <end position="185"/>
    </location>
</feature>
<evidence type="ECO:0000256" key="1">
    <source>
        <dbReference type="ARBA" id="ARBA00012552"/>
    </source>
</evidence>
<feature type="compositionally biased region" description="Basic and acidic residues" evidence="8">
    <location>
        <begin position="1"/>
        <end position="12"/>
    </location>
</feature>
<dbReference type="CDD" id="cd18787">
    <property type="entry name" value="SF2_C_DEAD"/>
    <property type="match status" value="1"/>
</dbReference>
<dbReference type="Pfam" id="PF00270">
    <property type="entry name" value="DEAD"/>
    <property type="match status" value="1"/>
</dbReference>
<name>A0AAD4R200_9BILA</name>